<reference evidence="3" key="2">
    <citation type="submission" date="2015-01" db="EMBL/GenBank/DDBJ databases">
        <title>Evolutionary Origins and Diversification of the Mycorrhizal Mutualists.</title>
        <authorList>
            <consortium name="DOE Joint Genome Institute"/>
            <consortium name="Mycorrhizal Genomics Consortium"/>
            <person name="Kohler A."/>
            <person name="Kuo A."/>
            <person name="Nagy L.G."/>
            <person name="Floudas D."/>
            <person name="Copeland A."/>
            <person name="Barry K.W."/>
            <person name="Cichocki N."/>
            <person name="Veneault-Fourrey C."/>
            <person name="LaButti K."/>
            <person name="Lindquist E.A."/>
            <person name="Lipzen A."/>
            <person name="Lundell T."/>
            <person name="Morin E."/>
            <person name="Murat C."/>
            <person name="Riley R."/>
            <person name="Ohm R."/>
            <person name="Sun H."/>
            <person name="Tunlid A."/>
            <person name="Henrissat B."/>
            <person name="Grigoriev I.V."/>
            <person name="Hibbett D.S."/>
            <person name="Martin F."/>
        </authorList>
    </citation>
    <scope>NUCLEOTIDE SEQUENCE [LARGE SCALE GENOMIC DNA]</scope>
    <source>
        <strain evidence="3">Marx 270</strain>
    </source>
</reference>
<sequence length="85" mass="9503">MAISSFPAVPVPDHPARPRSQSMWQSLPQLMRRSCQCKSLPQTTLNRMDAQLVSAPHLSHGSFVSVQLNPPQYDSTPRLTSFSLR</sequence>
<dbReference type="EMBL" id="KN832017">
    <property type="protein sequence ID" value="KIN98274.1"/>
    <property type="molecule type" value="Genomic_DNA"/>
</dbReference>
<evidence type="ECO:0000313" key="2">
    <source>
        <dbReference type="EMBL" id="KIN98274.1"/>
    </source>
</evidence>
<dbReference type="Proteomes" id="UP000054217">
    <property type="component" value="Unassembled WGS sequence"/>
</dbReference>
<protein>
    <submittedName>
        <fullName evidence="2">Uncharacterized protein</fullName>
    </submittedName>
</protein>
<evidence type="ECO:0000313" key="3">
    <source>
        <dbReference type="Proteomes" id="UP000054217"/>
    </source>
</evidence>
<organism evidence="2 3">
    <name type="scientific">Pisolithus tinctorius Marx 270</name>
    <dbReference type="NCBI Taxonomy" id="870435"/>
    <lineage>
        <taxon>Eukaryota</taxon>
        <taxon>Fungi</taxon>
        <taxon>Dikarya</taxon>
        <taxon>Basidiomycota</taxon>
        <taxon>Agaricomycotina</taxon>
        <taxon>Agaricomycetes</taxon>
        <taxon>Agaricomycetidae</taxon>
        <taxon>Boletales</taxon>
        <taxon>Sclerodermatineae</taxon>
        <taxon>Pisolithaceae</taxon>
        <taxon>Pisolithus</taxon>
    </lineage>
</organism>
<accession>A0A0C3NB13</accession>
<name>A0A0C3NB13_PISTI</name>
<feature type="region of interest" description="Disordered" evidence="1">
    <location>
        <begin position="1"/>
        <end position="22"/>
    </location>
</feature>
<proteinExistence type="predicted"/>
<keyword evidence="3" id="KW-1185">Reference proteome</keyword>
<dbReference type="InParanoid" id="A0A0C3NB13"/>
<dbReference type="HOGENOM" id="CLU_2513577_0_0_1"/>
<evidence type="ECO:0000256" key="1">
    <source>
        <dbReference type="SAM" id="MobiDB-lite"/>
    </source>
</evidence>
<reference evidence="2 3" key="1">
    <citation type="submission" date="2014-04" db="EMBL/GenBank/DDBJ databases">
        <authorList>
            <consortium name="DOE Joint Genome Institute"/>
            <person name="Kuo A."/>
            <person name="Kohler A."/>
            <person name="Costa M.D."/>
            <person name="Nagy L.G."/>
            <person name="Floudas D."/>
            <person name="Copeland A."/>
            <person name="Barry K.W."/>
            <person name="Cichocki N."/>
            <person name="Veneault-Fourrey C."/>
            <person name="LaButti K."/>
            <person name="Lindquist E.A."/>
            <person name="Lipzen A."/>
            <person name="Lundell T."/>
            <person name="Morin E."/>
            <person name="Murat C."/>
            <person name="Sun H."/>
            <person name="Tunlid A."/>
            <person name="Henrissat B."/>
            <person name="Grigoriev I.V."/>
            <person name="Hibbett D.S."/>
            <person name="Martin F."/>
            <person name="Nordberg H.P."/>
            <person name="Cantor M.N."/>
            <person name="Hua S.X."/>
        </authorList>
    </citation>
    <scope>NUCLEOTIDE SEQUENCE [LARGE SCALE GENOMIC DNA]</scope>
    <source>
        <strain evidence="2 3">Marx 270</strain>
    </source>
</reference>
<dbReference type="AlphaFoldDB" id="A0A0C3NB13"/>
<gene>
    <name evidence="2" type="ORF">M404DRAFT_1005416</name>
</gene>